<evidence type="ECO:0000313" key="1">
    <source>
        <dbReference type="EMBL" id="UYP18759.1"/>
    </source>
</evidence>
<sequence>MSEHPTLLLTKSDIAALADVQRPVVTVWIKRYKDTDRPFPKPVRVEGGQEKFAADDVVAWLKEKELGNNDSLAEDVAAHAALDHPTGVDPRTAFAGLTALLCLKTQRGETLSDLDDEEILDEADDLDPDDTYLYRDIAELGEHITTYARHADRMADAAYTPERAFEALMAQRFRIPLTDLANSTLADGALELCTAVATALVHDDRAVFVDPSVDSSDLFVALRKELSEDVEPVAVTGRADTASARLARRRLAMHRWRRHPAPEEGFGADFSIDRPALFLTQYPSPSTLGYSAIEVLTEIDNITVQMLPDHYAVVIAPAGVLVDPMRDRETLSIRSGIVRSGRLRAAIRLPEGLLLAKPGMAMALWVLGAADERIAPADQWTVLADVSDRKLDEYVIDGLVSDVVAAVGTWESVRAHAFRFGVVHRTALLLAEDGKGLIVPRTVLPARLGADLAGHMMLLVDSANEHARRIDADLHMTVTYRRSDTVKLPTAGELAAQRKLLLVPGNRIDETDLEADGAVRVIGPPELLGEKVIGDRGLDRLVHASRYANSRYTEPGDIVFCTAPRFGIMIDTEGSSLVLAPARVLRVKNSEVDGLVPEVIVRHLRQLVTAEKPAGAVRPGRRWKDWTIPVIEREQMEAVTAVLKELAARRRAAADLLRSLNDLTDTMIDGVTRGVVTVTTENRHVPEEG</sequence>
<keyword evidence="2" id="KW-1185">Reference proteome</keyword>
<protein>
    <submittedName>
        <fullName evidence="1">Uncharacterized protein</fullName>
    </submittedName>
</protein>
<reference evidence="1" key="1">
    <citation type="submission" date="2022-10" db="EMBL/GenBank/DDBJ databases">
        <title>Rhodococcus ferula Z13 complete genome.</title>
        <authorList>
            <person name="Long X."/>
            <person name="Zang M."/>
        </authorList>
    </citation>
    <scope>NUCLEOTIDE SEQUENCE</scope>
    <source>
        <strain evidence="1">Z13</strain>
    </source>
</reference>
<dbReference type="EMBL" id="CP107551">
    <property type="protein sequence ID" value="UYP18759.1"/>
    <property type="molecule type" value="Genomic_DNA"/>
</dbReference>
<evidence type="ECO:0000313" key="2">
    <source>
        <dbReference type="Proteomes" id="UP001156484"/>
    </source>
</evidence>
<gene>
    <name evidence="1" type="ORF">OED52_19315</name>
</gene>
<organism evidence="1 2">
    <name type="scientific">Rhodococcus sacchari</name>
    <dbReference type="NCBI Taxonomy" id="2962047"/>
    <lineage>
        <taxon>Bacteria</taxon>
        <taxon>Bacillati</taxon>
        <taxon>Actinomycetota</taxon>
        <taxon>Actinomycetes</taxon>
        <taxon>Mycobacteriales</taxon>
        <taxon>Nocardiaceae</taxon>
        <taxon>Rhodococcus</taxon>
    </lineage>
</organism>
<dbReference type="Proteomes" id="UP001156484">
    <property type="component" value="Chromosome"/>
</dbReference>
<name>A0ACD4DFF2_9NOCA</name>
<accession>A0ACD4DFF2</accession>
<proteinExistence type="predicted"/>